<dbReference type="InterPro" id="IPR000524">
    <property type="entry name" value="Tscrpt_reg_HTH_GntR"/>
</dbReference>
<keyword evidence="3" id="KW-0804">Transcription</keyword>
<gene>
    <name evidence="5" type="ORF">ANHYDRO_01776</name>
</gene>
<proteinExistence type="predicted"/>
<organism evidence="5 6">
    <name type="scientific">Anaerococcus hydrogenalis DSM 7454</name>
    <dbReference type="NCBI Taxonomy" id="561177"/>
    <lineage>
        <taxon>Bacteria</taxon>
        <taxon>Bacillati</taxon>
        <taxon>Bacillota</taxon>
        <taxon>Tissierellia</taxon>
        <taxon>Tissierellales</taxon>
        <taxon>Peptoniphilaceae</taxon>
        <taxon>Anaerococcus</taxon>
    </lineage>
</organism>
<dbReference type="AlphaFoldDB" id="B6WAZ5"/>
<dbReference type="SMART" id="SM00345">
    <property type="entry name" value="HTH_GNTR"/>
    <property type="match status" value="1"/>
</dbReference>
<dbReference type="eggNOG" id="COG1725">
    <property type="taxonomic scope" value="Bacteria"/>
</dbReference>
<dbReference type="InterPro" id="IPR036388">
    <property type="entry name" value="WH-like_DNA-bd_sf"/>
</dbReference>
<name>B6WAZ5_9FIRM</name>
<feature type="domain" description="HTH gntR-type" evidence="4">
    <location>
        <begin position="27"/>
        <end position="95"/>
    </location>
</feature>
<dbReference type="GO" id="GO:0003677">
    <property type="term" value="F:DNA binding"/>
    <property type="evidence" value="ECO:0007669"/>
    <property type="project" value="UniProtKB-KW"/>
</dbReference>
<dbReference type="Proteomes" id="UP000005451">
    <property type="component" value="Unassembled WGS sequence"/>
</dbReference>
<protein>
    <submittedName>
        <fullName evidence="5">Transcriptional regulator, GntR family</fullName>
    </submittedName>
</protein>
<dbReference type="SUPFAM" id="SSF46785">
    <property type="entry name" value="Winged helix' DNA-binding domain"/>
    <property type="match status" value="1"/>
</dbReference>
<reference evidence="5 6" key="2">
    <citation type="submission" date="2008-10" db="EMBL/GenBank/DDBJ databases">
        <title>Draft genome sequence of Anaerococcus hydrogenalis (DSM 7454).</title>
        <authorList>
            <person name="Sudarsanam P."/>
            <person name="Ley R."/>
            <person name="Guruge J."/>
            <person name="Turnbaugh P.J."/>
            <person name="Mahowald M."/>
            <person name="Liep D."/>
            <person name="Gordon J."/>
        </authorList>
    </citation>
    <scope>NUCLEOTIDE SEQUENCE [LARGE SCALE GENOMIC DNA]</scope>
    <source>
        <strain evidence="5 6">DSM 7454</strain>
    </source>
</reference>
<evidence type="ECO:0000259" key="4">
    <source>
        <dbReference type="PROSITE" id="PS50949"/>
    </source>
</evidence>
<evidence type="ECO:0000313" key="6">
    <source>
        <dbReference type="Proteomes" id="UP000005451"/>
    </source>
</evidence>
<dbReference type="Pfam" id="PF00392">
    <property type="entry name" value="GntR"/>
    <property type="match status" value="1"/>
</dbReference>
<dbReference type="EMBL" id="ABXA01000044">
    <property type="protein sequence ID" value="EEB35264.1"/>
    <property type="molecule type" value="Genomic_DNA"/>
</dbReference>
<dbReference type="Gene3D" id="1.10.10.10">
    <property type="entry name" value="Winged helix-like DNA-binding domain superfamily/Winged helix DNA-binding domain"/>
    <property type="match status" value="1"/>
</dbReference>
<dbReference type="GO" id="GO:0003700">
    <property type="term" value="F:DNA-binding transcription factor activity"/>
    <property type="evidence" value="ECO:0007669"/>
    <property type="project" value="InterPro"/>
</dbReference>
<reference evidence="5 6" key="1">
    <citation type="submission" date="2008-09" db="EMBL/GenBank/DDBJ databases">
        <authorList>
            <person name="Fulton L."/>
            <person name="Clifton S."/>
            <person name="Fulton B."/>
            <person name="Xu J."/>
            <person name="Minx P."/>
            <person name="Pepin K.H."/>
            <person name="Johnson M."/>
            <person name="Thiruvilangam P."/>
            <person name="Bhonagiri V."/>
            <person name="Nash W.E."/>
            <person name="Mardis E.R."/>
            <person name="Wilson R.K."/>
        </authorList>
    </citation>
    <scope>NUCLEOTIDE SEQUENCE [LARGE SCALE GENOMIC DNA]</scope>
    <source>
        <strain evidence="5 6">DSM 7454</strain>
    </source>
</reference>
<dbReference type="InterPro" id="IPR036390">
    <property type="entry name" value="WH_DNA-bd_sf"/>
</dbReference>
<evidence type="ECO:0000313" key="5">
    <source>
        <dbReference type="EMBL" id="EEB35264.1"/>
    </source>
</evidence>
<evidence type="ECO:0000256" key="3">
    <source>
        <dbReference type="ARBA" id="ARBA00023163"/>
    </source>
</evidence>
<keyword evidence="1" id="KW-0805">Transcription regulation</keyword>
<accession>B6WAZ5</accession>
<dbReference type="CDD" id="cd07377">
    <property type="entry name" value="WHTH_GntR"/>
    <property type="match status" value="1"/>
</dbReference>
<sequence>MYGDTPNTIQNLQKGVFMFDLNNSSQIPLNEQIVEQTKLMIAQGILLDGDPMPSVRDLSKTLLINQSTVQKAYNKLKEDGILLTKKGLGTFVSLDVKKIDLKKARLEKNLYDIFLKCRFYGIDFEKIKEIYEKSKEDFYDSGSNEPL</sequence>
<dbReference type="PANTHER" id="PTHR38445">
    <property type="entry name" value="HTH-TYPE TRANSCRIPTIONAL REPRESSOR YTRA"/>
    <property type="match status" value="1"/>
</dbReference>
<keyword evidence="2" id="KW-0238">DNA-binding</keyword>
<dbReference type="PANTHER" id="PTHR38445:SF9">
    <property type="entry name" value="HTH-TYPE TRANSCRIPTIONAL REPRESSOR YTRA"/>
    <property type="match status" value="1"/>
</dbReference>
<evidence type="ECO:0000256" key="1">
    <source>
        <dbReference type="ARBA" id="ARBA00023015"/>
    </source>
</evidence>
<dbReference type="PROSITE" id="PS50949">
    <property type="entry name" value="HTH_GNTR"/>
    <property type="match status" value="1"/>
</dbReference>
<evidence type="ECO:0000256" key="2">
    <source>
        <dbReference type="ARBA" id="ARBA00023125"/>
    </source>
</evidence>
<dbReference type="STRING" id="561177.ANHYDRO_01776"/>
<comment type="caution">
    <text evidence="5">The sequence shown here is derived from an EMBL/GenBank/DDBJ whole genome shotgun (WGS) entry which is preliminary data.</text>
</comment>